<dbReference type="EMBL" id="PGVA01000041">
    <property type="protein sequence ID" value="PLR81018.1"/>
    <property type="molecule type" value="Genomic_DNA"/>
</dbReference>
<evidence type="ECO:0000313" key="1">
    <source>
        <dbReference type="EMBL" id="PLR81018.1"/>
    </source>
</evidence>
<evidence type="ECO:0000313" key="3">
    <source>
        <dbReference type="Proteomes" id="UP000234951"/>
    </source>
</evidence>
<reference evidence="1 3" key="1">
    <citation type="submission" date="2017-11" db="EMBL/GenBank/DDBJ databases">
        <title>Comparitive Functional Genomics of Dry Heat Resistant strains isolated from the Viking Spacecraft.</title>
        <authorList>
            <person name="Seuylemezian A."/>
            <person name="Cooper K."/>
            <person name="Vaishampayan P."/>
        </authorList>
    </citation>
    <scope>NUCLEOTIDE SEQUENCE [LARGE SCALE GENOMIC DNA]</scope>
    <source>
        <strain evidence="1 3">M4.6</strain>
    </source>
</reference>
<dbReference type="RefSeq" id="WP_101578391.1">
    <property type="nucleotide sequence ID" value="NZ_PGVA01000041.1"/>
</dbReference>
<organism evidence="1 3">
    <name type="scientific">Bacillus canaveralius</name>
    <dbReference type="NCBI Taxonomy" id="1403243"/>
    <lineage>
        <taxon>Bacteria</taxon>
        <taxon>Bacillati</taxon>
        <taxon>Bacillota</taxon>
        <taxon>Bacilli</taxon>
        <taxon>Bacillales</taxon>
        <taxon>Bacillaceae</taxon>
        <taxon>Bacillus</taxon>
    </lineage>
</organism>
<keyword evidence="4" id="KW-1185">Reference proteome</keyword>
<evidence type="ECO:0000313" key="4">
    <source>
        <dbReference type="Proteomes" id="UP000235114"/>
    </source>
</evidence>
<reference evidence="2 4" key="2">
    <citation type="submission" date="2017-12" db="EMBL/GenBank/DDBJ databases">
        <title>Comparative Functional Genomics of Dry Heat Resistant strains isolated from the Viking Spacecraft.</title>
        <authorList>
            <person name="Seuylemezian A."/>
            <person name="Cooper K."/>
            <person name="Vaishampayan P."/>
        </authorList>
    </citation>
    <scope>NUCLEOTIDE SEQUENCE [LARGE SCALE GENOMIC DNA]</scope>
    <source>
        <strain evidence="2 4">ATCC 29669</strain>
    </source>
</reference>
<comment type="caution">
    <text evidence="1">The sequence shown here is derived from an EMBL/GenBank/DDBJ whole genome shotgun (WGS) entry which is preliminary data.</text>
</comment>
<sequence>MAYRGSKGWYISQLKAEGVTRHPVERRKLELYKTYIIRNLYLEMVRAKVK</sequence>
<accession>A0A2N5GIY7</accession>
<protein>
    <submittedName>
        <fullName evidence="1">DUF2639 domain-containing protein</fullName>
    </submittedName>
</protein>
<dbReference type="Proteomes" id="UP000234951">
    <property type="component" value="Unassembled WGS sequence"/>
</dbReference>
<proteinExistence type="predicted"/>
<dbReference type="OrthoDB" id="2738543at2"/>
<dbReference type="Proteomes" id="UP000235114">
    <property type="component" value="Unassembled WGS sequence"/>
</dbReference>
<name>A0A2N5GIY7_9BACI</name>
<dbReference type="Pfam" id="PF11121">
    <property type="entry name" value="DUF2639"/>
    <property type="match status" value="1"/>
</dbReference>
<evidence type="ECO:0000313" key="2">
    <source>
        <dbReference type="EMBL" id="PLR99006.1"/>
    </source>
</evidence>
<dbReference type="AlphaFoldDB" id="A0A2N5GIY7"/>
<dbReference type="EMBL" id="PGVD01000019">
    <property type="protein sequence ID" value="PLR99006.1"/>
    <property type="molecule type" value="Genomic_DNA"/>
</dbReference>
<dbReference type="InterPro" id="IPR022580">
    <property type="entry name" value="DUF2639"/>
</dbReference>
<gene>
    <name evidence="1" type="ORF">CU635_16010</name>
    <name evidence="2" type="ORF">CVD25_06940</name>
</gene>